<dbReference type="EMBL" id="CP045423">
    <property type="protein sequence ID" value="QFU16145.1"/>
    <property type="molecule type" value="Genomic_DNA"/>
</dbReference>
<evidence type="ECO:0000313" key="1">
    <source>
        <dbReference type="EMBL" id="QFU16145.1"/>
    </source>
</evidence>
<name>A0A5P9JY31_9HYPH</name>
<protein>
    <recommendedName>
        <fullName evidence="3">Chemotaxis protein</fullName>
    </recommendedName>
</protein>
<evidence type="ECO:0008006" key="3">
    <source>
        <dbReference type="Google" id="ProtNLM"/>
    </source>
</evidence>
<proteinExistence type="predicted"/>
<dbReference type="KEGG" id="mico:GDR74_07870"/>
<organism evidence="1 2">
    <name type="scientific">Microvirga thermotolerans</name>
    <dbReference type="NCBI Taxonomy" id="2651334"/>
    <lineage>
        <taxon>Bacteria</taxon>
        <taxon>Pseudomonadati</taxon>
        <taxon>Pseudomonadota</taxon>
        <taxon>Alphaproteobacteria</taxon>
        <taxon>Hyphomicrobiales</taxon>
        <taxon>Methylobacteriaceae</taxon>
        <taxon>Microvirga</taxon>
    </lineage>
</organism>
<dbReference type="AlphaFoldDB" id="A0A5P9JY31"/>
<reference evidence="1 2" key="1">
    <citation type="submission" date="2019-10" db="EMBL/GenBank/DDBJ databases">
        <title>Isolation, Identification of Microvirga thermotolerans HR1, a novel thermophilic bacterium and Comparative Genomics of the genus Microvirga.</title>
        <authorList>
            <person name="Li J."/>
            <person name="Zhang W."/>
            <person name="Lin M."/>
            <person name="Wang J."/>
        </authorList>
    </citation>
    <scope>NUCLEOTIDE SEQUENCE [LARGE SCALE GENOMIC DNA]</scope>
    <source>
        <strain evidence="1 2">HR1</strain>
    </source>
</reference>
<gene>
    <name evidence="1" type="ORF">GDR74_07870</name>
</gene>
<accession>A0A5P9JY31</accession>
<evidence type="ECO:0000313" key="2">
    <source>
        <dbReference type="Proteomes" id="UP000325614"/>
    </source>
</evidence>
<dbReference type="Proteomes" id="UP000325614">
    <property type="component" value="Chromosome"/>
</dbReference>
<keyword evidence="2" id="KW-1185">Reference proteome</keyword>
<sequence length="159" mass="17306">MPDEEPPVTFGPGDYEAIEAAVMETTRGRWFLREYARRNRTADTEAVLAAVARLEKKIADESTARTMDRIRASLLDMAGAIEDTKADIAAPSPEPPPPPAGNEEAARRIARILETLRFLEGRIRTMIALCDGDEAPPEAAPERIAAGFAANETTPAFLN</sequence>
<dbReference type="RefSeq" id="WP_152585790.1">
    <property type="nucleotide sequence ID" value="NZ_CP045423.1"/>
</dbReference>